<dbReference type="PANTHER" id="PTHR10353:SF36">
    <property type="entry name" value="LP05116P"/>
    <property type="match status" value="1"/>
</dbReference>
<dbReference type="Pfam" id="PF00232">
    <property type="entry name" value="Glyco_hydro_1"/>
    <property type="match status" value="1"/>
</dbReference>
<comment type="caution">
    <text evidence="11">The sequence shown here is derived from an EMBL/GenBank/DDBJ whole genome shotgun (WGS) entry which is preliminary data.</text>
</comment>
<dbReference type="PANTHER" id="PTHR10353">
    <property type="entry name" value="GLYCOSYL HYDROLASE"/>
    <property type="match status" value="1"/>
</dbReference>
<evidence type="ECO:0000256" key="4">
    <source>
        <dbReference type="ARBA" id="ARBA00022801"/>
    </source>
</evidence>
<dbReference type="InterPro" id="IPR017853">
    <property type="entry name" value="GH"/>
</dbReference>
<protein>
    <recommendedName>
        <fullName evidence="3 9">Beta-glucosidase</fullName>
        <ecNumber evidence="3 9">3.2.1.21</ecNumber>
    </recommendedName>
</protein>
<dbReference type="NCBIfam" id="TIGR03356">
    <property type="entry name" value="BGL"/>
    <property type="match status" value="1"/>
</dbReference>
<keyword evidence="5" id="KW-0136">Cellulose degradation</keyword>
<keyword evidence="4 9" id="KW-0378">Hydrolase</keyword>
<dbReference type="EC" id="3.2.1.21" evidence="3 9"/>
<keyword evidence="8" id="KW-0624">Polysaccharide degradation</keyword>
<evidence type="ECO:0000256" key="3">
    <source>
        <dbReference type="ARBA" id="ARBA00012744"/>
    </source>
</evidence>
<keyword evidence="12" id="KW-1185">Reference proteome</keyword>
<dbReference type="GO" id="GO:0004565">
    <property type="term" value="F:beta-galactosidase activity"/>
    <property type="evidence" value="ECO:0007669"/>
    <property type="project" value="UniProtKB-EC"/>
</dbReference>
<dbReference type="RefSeq" id="WP_166278615.1">
    <property type="nucleotide sequence ID" value="NZ_JAANNP010000001.1"/>
</dbReference>
<evidence type="ECO:0000313" key="11">
    <source>
        <dbReference type="EMBL" id="NHC13114.1"/>
    </source>
</evidence>
<evidence type="ECO:0000256" key="9">
    <source>
        <dbReference type="RuleBase" id="RU361175"/>
    </source>
</evidence>
<feature type="region of interest" description="Disordered" evidence="10">
    <location>
        <begin position="1"/>
        <end position="22"/>
    </location>
</feature>
<dbReference type="InterPro" id="IPR017736">
    <property type="entry name" value="Glyco_hydro_1_beta-glucosidase"/>
</dbReference>
<name>A0ABX0GQJ3_9ACTN</name>
<evidence type="ECO:0000256" key="7">
    <source>
        <dbReference type="ARBA" id="ARBA00023295"/>
    </source>
</evidence>
<keyword evidence="6" id="KW-0119">Carbohydrate metabolism</keyword>
<dbReference type="PROSITE" id="PS00653">
    <property type="entry name" value="GLYCOSYL_HYDROL_F1_2"/>
    <property type="match status" value="1"/>
</dbReference>
<evidence type="ECO:0000256" key="2">
    <source>
        <dbReference type="ARBA" id="ARBA00010838"/>
    </source>
</evidence>
<proteinExistence type="inferred from homology"/>
<evidence type="ECO:0000313" key="12">
    <source>
        <dbReference type="Proteomes" id="UP000800981"/>
    </source>
</evidence>
<dbReference type="SUPFAM" id="SSF51445">
    <property type="entry name" value="(Trans)glycosidases"/>
    <property type="match status" value="1"/>
</dbReference>
<dbReference type="Proteomes" id="UP000800981">
    <property type="component" value="Unassembled WGS sequence"/>
</dbReference>
<dbReference type="PRINTS" id="PR00131">
    <property type="entry name" value="GLHYDRLASE1"/>
</dbReference>
<comment type="catalytic activity">
    <reaction evidence="1 9">
        <text>Hydrolysis of terminal, non-reducing beta-D-glucosyl residues with release of beta-D-glucose.</text>
        <dbReference type="EC" id="3.2.1.21"/>
    </reaction>
</comment>
<reference evidence="11 12" key="1">
    <citation type="submission" date="2020-03" db="EMBL/GenBank/DDBJ databases">
        <title>Two novel Motilibacter sp.</title>
        <authorList>
            <person name="Liu S."/>
        </authorList>
    </citation>
    <scope>NUCLEOTIDE SEQUENCE [LARGE SCALE GENOMIC DNA]</scope>
    <source>
        <strain evidence="11 12">E257</strain>
    </source>
</reference>
<sequence length="488" mass="52162">MTAEAVRPTPEPAPEPAPAGGRGFPAGFRWGAATAAYQVEGAVDADGRGPSIWDTFSALPGKVAGGDTGAVAADHYARYRDDVALMGRLGLTDYRFSVAWPRVVPDGSGVVNAKGLDFYSRLVDALLDAGIAPVATLYHWDLPQRLEDAGGWGARDTAYRFADYAAAVARKLGDRVGTWTTLNEPWCTAFLGYGSGVHAPGRTDGATALRAAHHLNLAHGLAMGAIAPHVGGAERGVTLNVHAVRPGSSDPADVDAARRVDAVGNRVFLGPLLAGEYPADLLEDTAAVTDWSFVRDGDLDAARSSPVTMLGVNYYNPVAVRAFDPTSGRAPSLADGHGPRAASPWPGCEGVEFVPLPGPYTAMGWPVDESGLYDVLARVARDAPGLPVMVTENGAAFDDEVSADRRVHDPLRVDYLRRHLEAVHRAIADGVDVRGYFVWSLLDNFEWAYGYRKRFGIVHVDYATQRRTPKDSAYFYRRVIEANALPAA</sequence>
<evidence type="ECO:0000256" key="5">
    <source>
        <dbReference type="ARBA" id="ARBA00023001"/>
    </source>
</evidence>
<evidence type="ECO:0000256" key="1">
    <source>
        <dbReference type="ARBA" id="ARBA00000448"/>
    </source>
</evidence>
<dbReference type="EMBL" id="JAANNP010000001">
    <property type="protein sequence ID" value="NHC13114.1"/>
    <property type="molecule type" value="Genomic_DNA"/>
</dbReference>
<comment type="similarity">
    <text evidence="2 9">Belongs to the glycosyl hydrolase 1 family.</text>
</comment>
<evidence type="ECO:0000256" key="8">
    <source>
        <dbReference type="ARBA" id="ARBA00023326"/>
    </source>
</evidence>
<dbReference type="InterPro" id="IPR033132">
    <property type="entry name" value="GH_1_N_CS"/>
</dbReference>
<evidence type="ECO:0000256" key="6">
    <source>
        <dbReference type="ARBA" id="ARBA00023277"/>
    </source>
</evidence>
<gene>
    <name evidence="11" type="ORF">G9H71_04890</name>
</gene>
<accession>A0ABX0GQJ3</accession>
<dbReference type="InterPro" id="IPR001360">
    <property type="entry name" value="Glyco_hydro_1"/>
</dbReference>
<keyword evidence="7 9" id="KW-0326">Glycosidase</keyword>
<organism evidence="11 12">
    <name type="scientific">Motilibacter deserti</name>
    <dbReference type="NCBI Taxonomy" id="2714956"/>
    <lineage>
        <taxon>Bacteria</taxon>
        <taxon>Bacillati</taxon>
        <taxon>Actinomycetota</taxon>
        <taxon>Actinomycetes</taxon>
        <taxon>Motilibacterales</taxon>
        <taxon>Motilibacteraceae</taxon>
        <taxon>Motilibacter</taxon>
    </lineage>
</organism>
<dbReference type="Gene3D" id="3.20.20.80">
    <property type="entry name" value="Glycosidases"/>
    <property type="match status" value="1"/>
</dbReference>
<evidence type="ECO:0000256" key="10">
    <source>
        <dbReference type="SAM" id="MobiDB-lite"/>
    </source>
</evidence>